<proteinExistence type="predicted"/>
<dbReference type="EMBL" id="ASPP01035496">
    <property type="protein sequence ID" value="ETO02556.1"/>
    <property type="molecule type" value="Genomic_DNA"/>
</dbReference>
<feature type="signal peptide" evidence="1">
    <location>
        <begin position="1"/>
        <end position="19"/>
    </location>
</feature>
<keyword evidence="1" id="KW-0732">Signal</keyword>
<dbReference type="Proteomes" id="UP000023152">
    <property type="component" value="Unassembled WGS sequence"/>
</dbReference>
<dbReference type="AlphaFoldDB" id="X6LMF4"/>
<evidence type="ECO:0000313" key="2">
    <source>
        <dbReference type="EMBL" id="ETO02556.1"/>
    </source>
</evidence>
<protein>
    <submittedName>
        <fullName evidence="2">Uncharacterized protein</fullName>
    </submittedName>
</protein>
<organism evidence="2 3">
    <name type="scientific">Reticulomyxa filosa</name>
    <dbReference type="NCBI Taxonomy" id="46433"/>
    <lineage>
        <taxon>Eukaryota</taxon>
        <taxon>Sar</taxon>
        <taxon>Rhizaria</taxon>
        <taxon>Retaria</taxon>
        <taxon>Foraminifera</taxon>
        <taxon>Monothalamids</taxon>
        <taxon>Reticulomyxidae</taxon>
        <taxon>Reticulomyxa</taxon>
    </lineage>
</organism>
<name>X6LMF4_RETFI</name>
<keyword evidence="3" id="KW-1185">Reference proteome</keyword>
<sequence length="131" mass="14944">MKFCDVDTFLLFALPFVLQRVPSNNGNCDSNRNSIDGFMHECKSGNLMVELLLMGTQYVVESLKSHYNTCACRFFNAFICSLLNKYLIDDVHQVLIIVCVLNDVEFEKKNWRSIACNVAHDGLKVVSWLLS</sequence>
<comment type="caution">
    <text evidence="2">The sequence shown here is derived from an EMBL/GenBank/DDBJ whole genome shotgun (WGS) entry which is preliminary data.</text>
</comment>
<reference evidence="2 3" key="1">
    <citation type="journal article" date="2013" name="Curr. Biol.">
        <title>The Genome of the Foraminiferan Reticulomyxa filosa.</title>
        <authorList>
            <person name="Glockner G."/>
            <person name="Hulsmann N."/>
            <person name="Schleicher M."/>
            <person name="Noegel A.A."/>
            <person name="Eichinger L."/>
            <person name="Gallinger C."/>
            <person name="Pawlowski J."/>
            <person name="Sierra R."/>
            <person name="Euteneuer U."/>
            <person name="Pillet L."/>
            <person name="Moustafa A."/>
            <person name="Platzer M."/>
            <person name="Groth M."/>
            <person name="Szafranski K."/>
            <person name="Schliwa M."/>
        </authorList>
    </citation>
    <scope>NUCLEOTIDE SEQUENCE [LARGE SCALE GENOMIC DNA]</scope>
</reference>
<accession>X6LMF4</accession>
<gene>
    <name evidence="2" type="ORF">RFI_34862</name>
</gene>
<evidence type="ECO:0000313" key="3">
    <source>
        <dbReference type="Proteomes" id="UP000023152"/>
    </source>
</evidence>
<feature type="chain" id="PRO_5004975449" evidence="1">
    <location>
        <begin position="20"/>
        <end position="131"/>
    </location>
</feature>
<evidence type="ECO:0000256" key="1">
    <source>
        <dbReference type="SAM" id="SignalP"/>
    </source>
</evidence>